<evidence type="ECO:0000313" key="2">
    <source>
        <dbReference type="EMBL" id="MDY7225941.1"/>
    </source>
</evidence>
<evidence type="ECO:0000256" key="1">
    <source>
        <dbReference type="SAM" id="SignalP"/>
    </source>
</evidence>
<reference evidence="2 3" key="1">
    <citation type="submission" date="2023-12" db="EMBL/GenBank/DDBJ databases">
        <title>the genome sequence of Hyalangium sp. s54d21.</title>
        <authorList>
            <person name="Zhang X."/>
        </authorList>
    </citation>
    <scope>NUCLEOTIDE SEQUENCE [LARGE SCALE GENOMIC DNA]</scope>
    <source>
        <strain evidence="3">s54d21</strain>
    </source>
</reference>
<sequence length="146" mass="16095">MPTIDSLKRPLLLALCALLPACALFQRPPRPVRASPQEAAGVEFPIDVPNDSSLHLTGIQLAAIQLAMEDFLPWDIKPHKGATPREECLYRRDSYDVFVTSHSESLVYVDFAARPGACEMGLGPVLDMGAVYAIDVKNWRILAVQH</sequence>
<comment type="caution">
    <text evidence="2">The sequence shown here is derived from an EMBL/GenBank/DDBJ whole genome shotgun (WGS) entry which is preliminary data.</text>
</comment>
<proteinExistence type="predicted"/>
<evidence type="ECO:0000313" key="3">
    <source>
        <dbReference type="Proteomes" id="UP001291309"/>
    </source>
</evidence>
<protein>
    <recommendedName>
        <fullName evidence="4">Lipoprotein</fullName>
    </recommendedName>
</protein>
<organism evidence="2 3">
    <name type="scientific">Hyalangium rubrum</name>
    <dbReference type="NCBI Taxonomy" id="3103134"/>
    <lineage>
        <taxon>Bacteria</taxon>
        <taxon>Pseudomonadati</taxon>
        <taxon>Myxococcota</taxon>
        <taxon>Myxococcia</taxon>
        <taxon>Myxococcales</taxon>
        <taxon>Cystobacterineae</taxon>
        <taxon>Archangiaceae</taxon>
        <taxon>Hyalangium</taxon>
    </lineage>
</organism>
<feature type="chain" id="PRO_5047455687" description="Lipoprotein" evidence="1">
    <location>
        <begin position="26"/>
        <end position="146"/>
    </location>
</feature>
<evidence type="ECO:0008006" key="4">
    <source>
        <dbReference type="Google" id="ProtNLM"/>
    </source>
</evidence>
<keyword evidence="1" id="KW-0732">Signal</keyword>
<feature type="signal peptide" evidence="1">
    <location>
        <begin position="1"/>
        <end position="25"/>
    </location>
</feature>
<dbReference type="EMBL" id="JAXIVS010000002">
    <property type="protein sequence ID" value="MDY7225941.1"/>
    <property type="molecule type" value="Genomic_DNA"/>
</dbReference>
<keyword evidence="3" id="KW-1185">Reference proteome</keyword>
<name>A0ABU5GXY0_9BACT</name>
<gene>
    <name evidence="2" type="ORF">SYV04_06085</name>
</gene>
<dbReference type="Proteomes" id="UP001291309">
    <property type="component" value="Unassembled WGS sequence"/>
</dbReference>
<accession>A0ABU5GXY0</accession>
<dbReference type="RefSeq" id="WP_321544665.1">
    <property type="nucleotide sequence ID" value="NZ_JAXIVS010000002.1"/>
</dbReference>